<dbReference type="EMBL" id="JANDHW010000002">
    <property type="protein sequence ID" value="MCP9611136.1"/>
    <property type="molecule type" value="Genomic_DNA"/>
</dbReference>
<sequence length="1874" mass="207080">MKLINKDSDFTAFVQFTDAAGSKISVPEYDFILEYETDGFNKYVASKKDGVYSNCRLDGDRLLVVFNDHGLDCGLLRQTLFIGIPNEVFPDGLQHIRVPQLPGIELWGGKSDNTESAEITVLPVYQKGEKGDKGDKGDPGVSADLEATEKATQEAIAAAEEIYRLKDEWDERLDRKFDKAGGEITGSAVIDGTLTTDDLKSVNNSFRAYVQGGESYGEFDHLLVRVNAVFNKITVSEIQSVGGRILVSLADMKAIRVEERTDSYRCYFNNDEGRLSNLFVKGDQARCQRFNGGNIKSYWRLVTGIGADYIDLSKTDAQESGIPAEGDVIVQLGNRNDVSRQAAIEISAFGSEAPSIKQYAGINNFSLTGKETTVISPAGNSFTGDFKLSSGKTVIEATQDLIDNLQIGSRNYFRKDDILLLNETNINRTGDYEFLVETAVPHTDNNYSIRFCNRLTGSENAGKIFTFSTTIKNTGSSVLRFSLGITGNGSREIEVAAGEIVRVDTTAISSMQLSEYGVYCDMSIKAFSTFVVNEWKIETGNRATDWSPAPEDVQEQINTIIDDDIFSAPEKKRILPEWNAIVAEKESLLQTADKYGIITQKSDYMSAYSSLYGYMNPLMSTLDTDSPADGVSFSGARFRELFTVFYNARNALYRAIEGMSKDLIDDVQVGSRNYFLKSDEIYQIGTVFNRTDDYEISVVSANVPTGDNYSFRFANRLKGSLNVGKTFTFSITIKNTGNTTLKLASRITDNETQEVLVASGTTERLKVTAISSEAAATQSVYCDLIVLEFSAFTMSEWKLESGNRATDWSPAPEDILFQIDTIVDDDIFSATEKKKLLPEWSSIVNERTSLEQTADKYNIVTEKANYISAYNSLYNYINPLMESPDTDSPGDGIPFTGVNFRSLFTVFYNSRNILYRTIEGKAKDLVDNISIGGRNYFCKNDEIYYQDITYERNSDYKISVSSAVPRTDNNFSIRFCNRLTGNLYMGETFTFSAQIKNTGTSLLKLASRISNNSFQEVQVASGMSSRIKVTGISANIDTSQGVFCDIAVLASSAFTISEWKIETGNKATDWSPSPEDMQEQIDTIIDDDIFSSAEKKQLLPEWTSIVNERNSLISMAEKYLITTEKESYDAVYNSLYTYLNPLMEKADSNSPADGVSFTGSRFRELFIAFYDARNVLYRAIENKTKDMVDDLQIGGRNYFRKNDTILLNFVEIERIGDYKIFVSSASTSSSNYALRFCNQLTGSANVGKSFTFSTTITNTGDYTLQLGISIAGQPEEEFLIPSRETNRISVTAVSGTSITSNGVYCDVGVREFSPFIIKEWKIERGTKATDWEPSLDDLQDQIETIVDDDIFSATEKKQLLPEWTSIVNEKIPLSQMADKYAIVTEKTNYQNAYTALYNYVNPLMVKPDTDSPADGAVFTGSRFRELFTTFYTQRNTLYREIESKAKELVDNVAVGGRNYFRKSDYIQENEMMIERVSDYELRSTSFSKTPVGGYSLRFYNSLTGKAYVGETYTFSVTVNNTGSDTLKLSLDITDKSSTQFVITSGESKRISITSVAGGFAETVCVFCDILVSAYSAFTLKNWKLETGNKATDWTPSPEDVDDSIAGKVSTTLYNSDLTKTNEEINLRATKTELNALGQRVSTAEASITTQAGQIAMKVNKDDVVSAINILPENIKIDSKNISLNGDVVAKAIETNGLSVGNGKFHVGSDGVLKAEGAEIVGKVEASTGKIGGFNIQGGDLINVVENNGVTNASIILTNNEGTKFMGVGGNVAPSYLGHSVLARFEDTTTDVEGIGHYAVMAKVANGYNNIALSVTGGVDINLGYEKASGNEYYFNRVMLNNVRDIAWGNGVANTVYSGELRVFVSGGHKYLVLT</sequence>
<organism evidence="1 2">
    <name type="scientific">Coprobacter tertius</name>
    <dbReference type="NCBI Taxonomy" id="2944915"/>
    <lineage>
        <taxon>Bacteria</taxon>
        <taxon>Pseudomonadati</taxon>
        <taxon>Bacteroidota</taxon>
        <taxon>Bacteroidia</taxon>
        <taxon>Bacteroidales</taxon>
        <taxon>Barnesiellaceae</taxon>
        <taxon>Coprobacter</taxon>
    </lineage>
</organism>
<accession>A0ABT1MIS9</accession>
<dbReference type="RefSeq" id="WP_255025797.1">
    <property type="nucleotide sequence ID" value="NZ_JANDHW010000002.1"/>
</dbReference>
<comment type="caution">
    <text evidence="1">The sequence shown here is derived from an EMBL/GenBank/DDBJ whole genome shotgun (WGS) entry which is preliminary data.</text>
</comment>
<gene>
    <name evidence="1" type="ORF">NMU02_03390</name>
</gene>
<proteinExistence type="predicted"/>
<protein>
    <submittedName>
        <fullName evidence="1">Uncharacterized protein</fullName>
    </submittedName>
</protein>
<evidence type="ECO:0000313" key="1">
    <source>
        <dbReference type="EMBL" id="MCP9611136.1"/>
    </source>
</evidence>
<dbReference type="Proteomes" id="UP001205603">
    <property type="component" value="Unassembled WGS sequence"/>
</dbReference>
<name>A0ABT1MIS9_9BACT</name>
<evidence type="ECO:0000313" key="2">
    <source>
        <dbReference type="Proteomes" id="UP001205603"/>
    </source>
</evidence>
<keyword evidence="2" id="KW-1185">Reference proteome</keyword>
<reference evidence="1 2" key="1">
    <citation type="submission" date="2022-07" db="EMBL/GenBank/DDBJ databases">
        <title>Fecal culturing of patients with breast cancer.</title>
        <authorList>
            <person name="Teng N.M.Y."/>
            <person name="Kiu R."/>
            <person name="Evans R."/>
            <person name="Baker D.J."/>
            <person name="Zenner C."/>
            <person name="Robinson S.D."/>
            <person name="Hall L.J."/>
        </authorList>
    </citation>
    <scope>NUCLEOTIDE SEQUENCE [LARGE SCALE GENOMIC DNA]</scope>
    <source>
        <strain evidence="1 2">LH1063</strain>
    </source>
</reference>